<keyword evidence="1" id="KW-0812">Transmembrane</keyword>
<proteinExistence type="predicted"/>
<dbReference type="Gene3D" id="1.10.287.70">
    <property type="match status" value="1"/>
</dbReference>
<dbReference type="Proteomes" id="UP000321820">
    <property type="component" value="Chromosome"/>
</dbReference>
<reference evidence="2 3" key="1">
    <citation type="submission" date="2019-08" db="EMBL/GenBank/DDBJ databases">
        <title>Complete genome sequence of Terriglobus albidus strain ORNL.</title>
        <authorList>
            <person name="Podar M."/>
        </authorList>
    </citation>
    <scope>NUCLEOTIDE SEQUENCE [LARGE SCALE GENOMIC DNA]</scope>
    <source>
        <strain evidence="2 3">ORNL</strain>
    </source>
</reference>
<dbReference type="AlphaFoldDB" id="A0A5B9E9T0"/>
<sequence length="282" mass="30525">MVMTGQTTAKSEDKLIEMPAGTAWPIMLAFGVTLCFASLVTNAGVGVAGLIVVGCGVYGWARQVLPHERHELIPVQERTFVPMSVRTLVSHLQVNEVHRAYLPVESYPVTSGLRGGIAGGIVMILPALLFGYLTQHSIWYAVNLLGGAGVAHWANATTADIAAFHWNGLIIATLIHAAVCTLIGLLYGAMLPMWPKRPILLGGIIAPLLWTGLLHSILGFVNPAFNARISWGWFTLSEILFGIVAGVVVTRSAKIRTHQALPFILRMGIETKEFRSNKGDQR</sequence>
<feature type="transmembrane region" description="Helical" evidence="1">
    <location>
        <begin position="137"/>
        <end position="154"/>
    </location>
</feature>
<organism evidence="2 3">
    <name type="scientific">Terriglobus albidus</name>
    <dbReference type="NCBI Taxonomy" id="1592106"/>
    <lineage>
        <taxon>Bacteria</taxon>
        <taxon>Pseudomonadati</taxon>
        <taxon>Acidobacteriota</taxon>
        <taxon>Terriglobia</taxon>
        <taxon>Terriglobales</taxon>
        <taxon>Acidobacteriaceae</taxon>
        <taxon>Terriglobus</taxon>
    </lineage>
</organism>
<dbReference type="OrthoDB" id="110485at2"/>
<name>A0A5B9E9T0_9BACT</name>
<feature type="transmembrane region" description="Helical" evidence="1">
    <location>
        <begin position="28"/>
        <end position="61"/>
    </location>
</feature>
<keyword evidence="1" id="KW-1133">Transmembrane helix</keyword>
<keyword evidence="3" id="KW-1185">Reference proteome</keyword>
<protein>
    <submittedName>
        <fullName evidence="2">Uncharacterized protein</fullName>
    </submittedName>
</protein>
<dbReference type="EMBL" id="CP042806">
    <property type="protein sequence ID" value="QEE28898.1"/>
    <property type="molecule type" value="Genomic_DNA"/>
</dbReference>
<evidence type="ECO:0000313" key="3">
    <source>
        <dbReference type="Proteomes" id="UP000321820"/>
    </source>
</evidence>
<evidence type="ECO:0000256" key="1">
    <source>
        <dbReference type="SAM" id="Phobius"/>
    </source>
</evidence>
<dbReference type="KEGG" id="talb:FTW19_13360"/>
<feature type="transmembrane region" description="Helical" evidence="1">
    <location>
        <begin position="166"/>
        <end position="187"/>
    </location>
</feature>
<evidence type="ECO:0000313" key="2">
    <source>
        <dbReference type="EMBL" id="QEE28898.1"/>
    </source>
</evidence>
<keyword evidence="1" id="KW-0472">Membrane</keyword>
<feature type="transmembrane region" description="Helical" evidence="1">
    <location>
        <begin position="230"/>
        <end position="249"/>
    </location>
</feature>
<feature type="transmembrane region" description="Helical" evidence="1">
    <location>
        <begin position="112"/>
        <end position="130"/>
    </location>
</feature>
<gene>
    <name evidence="2" type="ORF">FTW19_13360</name>
</gene>
<accession>A0A5B9E9T0</accession>
<feature type="transmembrane region" description="Helical" evidence="1">
    <location>
        <begin position="199"/>
        <end position="218"/>
    </location>
</feature>